<sequence>MGNWLQQLQQMLGNTAISNAGAKAQGGSEALNKMLAPGALGGLAGILISSKSSRNLLTKYGKNALIIGGSAAAGVLLWDKYKQRVREARQNEPQFGQQATPVDRRAERLITALVFAAKSDGHMDGDELRAIRQNIHQAGYGEQAEALIQQAIDRPLDPQWLAQEVKNEEEALELYFLSCAAIDIDHFMERSYLKELGDVLKIPADVREDIEKDIRQEKQQLPT</sequence>
<comment type="caution">
    <text evidence="1">The sequence shown here is derived from an EMBL/GenBank/DDBJ whole genome shotgun (WGS) entry which is preliminary data.</text>
</comment>
<dbReference type="Proteomes" id="UP000319523">
    <property type="component" value="Unassembled WGS sequence"/>
</dbReference>
<dbReference type="EMBL" id="VHQI01000003">
    <property type="protein sequence ID" value="TPW43144.1"/>
    <property type="molecule type" value="Genomic_DNA"/>
</dbReference>
<evidence type="ECO:0000313" key="2">
    <source>
        <dbReference type="Proteomes" id="UP000319523"/>
    </source>
</evidence>
<protein>
    <submittedName>
        <fullName evidence="1">DUF533 domain-containing protein</fullName>
    </submittedName>
</protein>
<evidence type="ECO:0000313" key="1">
    <source>
        <dbReference type="EMBL" id="TPW43144.1"/>
    </source>
</evidence>
<dbReference type="Pfam" id="PF04391">
    <property type="entry name" value="DUF533"/>
    <property type="match status" value="1"/>
</dbReference>
<proteinExistence type="predicted"/>
<dbReference type="InterPro" id="IPR029024">
    <property type="entry name" value="TerB-like"/>
</dbReference>
<reference evidence="1 2" key="1">
    <citation type="submission" date="2019-06" db="EMBL/GenBank/DDBJ databases">
        <authorList>
            <person name="Yang Y."/>
        </authorList>
    </citation>
    <scope>NUCLEOTIDE SEQUENCE [LARGE SCALE GENOMIC DNA]</scope>
    <source>
        <strain evidence="1 2">BIT-26</strain>
    </source>
</reference>
<dbReference type="AlphaFoldDB" id="A0A506VAU7"/>
<dbReference type="RefSeq" id="WP_141175322.1">
    <property type="nucleotide sequence ID" value="NZ_JBHUFX010000013.1"/>
</dbReference>
<dbReference type="InterPro" id="IPR007486">
    <property type="entry name" value="YebE"/>
</dbReference>
<keyword evidence="2" id="KW-1185">Reference proteome</keyword>
<dbReference type="CDD" id="cd07178">
    <property type="entry name" value="terB_like_YebE"/>
    <property type="match status" value="1"/>
</dbReference>
<accession>A0A506VAU7</accession>
<organism evidence="1 2">
    <name type="scientific">Mixta tenebrionis</name>
    <dbReference type="NCBI Taxonomy" id="2562439"/>
    <lineage>
        <taxon>Bacteria</taxon>
        <taxon>Pseudomonadati</taxon>
        <taxon>Pseudomonadota</taxon>
        <taxon>Gammaproteobacteria</taxon>
        <taxon>Enterobacterales</taxon>
        <taxon>Erwiniaceae</taxon>
        <taxon>Mixta</taxon>
    </lineage>
</organism>
<dbReference type="Gene3D" id="1.10.3680.10">
    <property type="entry name" value="TerB-like"/>
    <property type="match status" value="1"/>
</dbReference>
<gene>
    <name evidence="1" type="ORF">FKM52_06140</name>
</gene>
<dbReference type="SUPFAM" id="SSF158682">
    <property type="entry name" value="TerB-like"/>
    <property type="match status" value="1"/>
</dbReference>
<name>A0A506VAU7_9GAMM</name>
<dbReference type="OrthoDB" id="5459344at2"/>